<dbReference type="GO" id="GO:0019239">
    <property type="term" value="F:deaminase activity"/>
    <property type="evidence" value="ECO:0007669"/>
    <property type="project" value="TreeGrafter"/>
</dbReference>
<dbReference type="Gene3D" id="3.30.1330.40">
    <property type="entry name" value="RutC-like"/>
    <property type="match status" value="1"/>
</dbReference>
<evidence type="ECO:0000313" key="1">
    <source>
        <dbReference type="EMBL" id="PPC79427.1"/>
    </source>
</evidence>
<dbReference type="GO" id="GO:0005829">
    <property type="term" value="C:cytosol"/>
    <property type="evidence" value="ECO:0007669"/>
    <property type="project" value="TreeGrafter"/>
</dbReference>
<dbReference type="AlphaFoldDB" id="A0A2S5KX46"/>
<accession>A0A2S5KX46</accession>
<dbReference type="Pfam" id="PF01042">
    <property type="entry name" value="Ribonuc_L-PSP"/>
    <property type="match status" value="1"/>
</dbReference>
<dbReference type="OrthoDB" id="9803101at2"/>
<name>A0A2S5KX46_9PROT</name>
<evidence type="ECO:0000313" key="2">
    <source>
        <dbReference type="Proteomes" id="UP000238196"/>
    </source>
</evidence>
<gene>
    <name evidence="1" type="ORF">C4K68_00490</name>
</gene>
<proteinExistence type="predicted"/>
<comment type="caution">
    <text evidence="1">The sequence shown here is derived from an EMBL/GenBank/DDBJ whole genome shotgun (WGS) entry which is preliminary data.</text>
</comment>
<dbReference type="EMBL" id="PRLP01000001">
    <property type="protein sequence ID" value="PPC79427.1"/>
    <property type="molecule type" value="Genomic_DNA"/>
</dbReference>
<dbReference type="Proteomes" id="UP000238196">
    <property type="component" value="Unassembled WGS sequence"/>
</dbReference>
<dbReference type="InterPro" id="IPR006175">
    <property type="entry name" value="YjgF/YER057c/UK114"/>
</dbReference>
<reference evidence="1 2" key="1">
    <citation type="submission" date="2018-02" db="EMBL/GenBank/DDBJ databases">
        <title>novel marine gammaproteobacteria from coastal saline agro ecosystem.</title>
        <authorList>
            <person name="Krishnan R."/>
            <person name="Ramesh Kumar N."/>
        </authorList>
    </citation>
    <scope>NUCLEOTIDE SEQUENCE [LARGE SCALE GENOMIC DNA]</scope>
    <source>
        <strain evidence="1 2">228</strain>
    </source>
</reference>
<organism evidence="1 2">
    <name type="scientific">Proteobacteria bacterium 228</name>
    <dbReference type="NCBI Taxonomy" id="2083153"/>
    <lineage>
        <taxon>Bacteria</taxon>
        <taxon>Pseudomonadati</taxon>
        <taxon>Pseudomonadota</taxon>
    </lineage>
</organism>
<dbReference type="SUPFAM" id="SSF55298">
    <property type="entry name" value="YjgF-like"/>
    <property type="match status" value="1"/>
</dbReference>
<sequence>MTRRQSIYVDDFPHANPVPAACRIDNMVYSGVIYGRDPATHEVPADMDKQCQLMFAHVRIIIEAAGGSLDDIIKINLSLRDKAHRLKVNPHWEALFPDPATRPARQGYEIAMSGNIQVQCDFIAVLPDQPN</sequence>
<protein>
    <submittedName>
        <fullName evidence="1">RidA family protein</fullName>
    </submittedName>
</protein>
<dbReference type="PANTHER" id="PTHR11803">
    <property type="entry name" value="2-IMINOBUTANOATE/2-IMINOPROPANOATE DEAMINASE RIDA"/>
    <property type="match status" value="1"/>
</dbReference>
<dbReference type="PANTHER" id="PTHR11803:SF39">
    <property type="entry name" value="2-IMINOBUTANOATE_2-IMINOPROPANOATE DEAMINASE"/>
    <property type="match status" value="1"/>
</dbReference>
<dbReference type="InterPro" id="IPR035959">
    <property type="entry name" value="RutC-like_sf"/>
</dbReference>